<keyword evidence="5 6" id="KW-0720">Serine protease</keyword>
<feature type="active site" description="Charge relay system" evidence="6">
    <location>
        <position position="58"/>
    </location>
</feature>
<dbReference type="GO" id="GO:0004252">
    <property type="term" value="F:serine-type endopeptidase activity"/>
    <property type="evidence" value="ECO:0007669"/>
    <property type="project" value="UniProtKB-UniRule"/>
</dbReference>
<evidence type="ECO:0000256" key="1">
    <source>
        <dbReference type="ARBA" id="ARBA00011073"/>
    </source>
</evidence>
<dbReference type="InterPro" id="IPR001119">
    <property type="entry name" value="SLH_dom"/>
</dbReference>
<feature type="region of interest" description="Disordered" evidence="7">
    <location>
        <begin position="256"/>
        <end position="277"/>
    </location>
</feature>
<dbReference type="STRING" id="266892.SAMN04488054_105159"/>
<protein>
    <submittedName>
        <fullName evidence="9">S-layer homology domain-containing protein</fullName>
    </submittedName>
</protein>
<evidence type="ECO:0000313" key="9">
    <source>
        <dbReference type="EMBL" id="SFL80905.1"/>
    </source>
</evidence>
<evidence type="ECO:0000256" key="4">
    <source>
        <dbReference type="ARBA" id="ARBA00022801"/>
    </source>
</evidence>
<name>A0A1I4KQ65_9BACI</name>
<dbReference type="Gene3D" id="3.40.50.200">
    <property type="entry name" value="Peptidase S8/S53 domain"/>
    <property type="match status" value="1"/>
</dbReference>
<keyword evidence="3" id="KW-0732">Signal</keyword>
<dbReference type="PRINTS" id="PR00723">
    <property type="entry name" value="SUBTILISIN"/>
</dbReference>
<dbReference type="Pfam" id="PF00395">
    <property type="entry name" value="SLH"/>
    <property type="match status" value="1"/>
</dbReference>
<dbReference type="GO" id="GO:0006508">
    <property type="term" value="P:proteolysis"/>
    <property type="evidence" value="ECO:0007669"/>
    <property type="project" value="UniProtKB-KW"/>
</dbReference>
<dbReference type="InterPro" id="IPR015500">
    <property type="entry name" value="Peptidase_S8_subtilisin-rel"/>
</dbReference>
<evidence type="ECO:0000256" key="7">
    <source>
        <dbReference type="SAM" id="MobiDB-lite"/>
    </source>
</evidence>
<evidence type="ECO:0000256" key="3">
    <source>
        <dbReference type="ARBA" id="ARBA00022729"/>
    </source>
</evidence>
<keyword evidence="4 6" id="KW-0378">Hydrolase</keyword>
<feature type="domain" description="SLH" evidence="8">
    <location>
        <begin position="279"/>
        <end position="342"/>
    </location>
</feature>
<dbReference type="OrthoDB" id="2503396at2"/>
<evidence type="ECO:0000256" key="6">
    <source>
        <dbReference type="PROSITE-ProRule" id="PRU01240"/>
    </source>
</evidence>
<evidence type="ECO:0000313" key="10">
    <source>
        <dbReference type="Proteomes" id="UP000199668"/>
    </source>
</evidence>
<dbReference type="PANTHER" id="PTHR43806:SF11">
    <property type="entry name" value="CEREVISIN-RELATED"/>
    <property type="match status" value="1"/>
</dbReference>
<accession>A0A1I4KQ65</accession>
<reference evidence="9 10" key="1">
    <citation type="submission" date="2016-10" db="EMBL/GenBank/DDBJ databases">
        <authorList>
            <person name="de Groot N.N."/>
        </authorList>
    </citation>
    <scope>NUCLEOTIDE SEQUENCE [LARGE SCALE GENOMIC DNA]</scope>
    <source>
        <strain evidence="9 10">CGMCC 1.6134</strain>
    </source>
</reference>
<dbReference type="Pfam" id="PF00082">
    <property type="entry name" value="Peptidase_S8"/>
    <property type="match status" value="1"/>
</dbReference>
<feature type="active site" description="Charge relay system" evidence="6">
    <location>
        <position position="33"/>
    </location>
</feature>
<dbReference type="InterPro" id="IPR050131">
    <property type="entry name" value="Peptidase_S8_subtilisin-like"/>
</dbReference>
<dbReference type="PROSITE" id="PS51892">
    <property type="entry name" value="SUBTILASE"/>
    <property type="match status" value="1"/>
</dbReference>
<evidence type="ECO:0000256" key="2">
    <source>
        <dbReference type="ARBA" id="ARBA00022670"/>
    </source>
</evidence>
<dbReference type="Proteomes" id="UP000199668">
    <property type="component" value="Unassembled WGS sequence"/>
</dbReference>
<dbReference type="EMBL" id="FOTY01000005">
    <property type="protein sequence ID" value="SFL80905.1"/>
    <property type="molecule type" value="Genomic_DNA"/>
</dbReference>
<dbReference type="InterPro" id="IPR023828">
    <property type="entry name" value="Peptidase_S8_Ser-AS"/>
</dbReference>
<organism evidence="9 10">
    <name type="scientific">Salibacterium qingdaonense</name>
    <dbReference type="NCBI Taxonomy" id="266892"/>
    <lineage>
        <taxon>Bacteria</taxon>
        <taxon>Bacillati</taxon>
        <taxon>Bacillota</taxon>
        <taxon>Bacilli</taxon>
        <taxon>Bacillales</taxon>
        <taxon>Bacillaceae</taxon>
    </lineage>
</organism>
<gene>
    <name evidence="9" type="ORF">SAMN04488054_105159</name>
</gene>
<proteinExistence type="inferred from homology"/>
<feature type="active site" description="Charge relay system" evidence="6">
    <location>
        <position position="194"/>
    </location>
</feature>
<dbReference type="AlphaFoldDB" id="A0A1I4KQ65"/>
<sequence>MIKENDAERRKVNADVWHNAGYIGNDVKVVLLDSGGDARDNMEDWYHEPVEDYDEHGHSTNVGFVCREFAPGVQIYVMENNDEGHQWVLDHLDDIDLINVSMAGYSGSTVPSYVERYKELDIPLICGSGNDGYDAQVSYPAAYDFTIAIGALHLGNGGAGAYYANQGEALDAVTYSNIYVQRDDGHTFGVTGTSFSAPMATGMLACWMQWRKENGLGRPTREETRQFVHENCRDIQDEGFDWETGHGLFCLPAEIPQIEEPQPEPKPEEDVKGEEDEEMEQTFKDVRKGFWAFQAIGYLEKHGYIGGYSDGTFRPNEGMERGQFAAVVYPMVKEIERLKEEVKTLRQQIN</sequence>
<dbReference type="InterPro" id="IPR000209">
    <property type="entry name" value="Peptidase_S8/S53_dom"/>
</dbReference>
<dbReference type="PROSITE" id="PS51272">
    <property type="entry name" value="SLH"/>
    <property type="match status" value="1"/>
</dbReference>
<evidence type="ECO:0000259" key="8">
    <source>
        <dbReference type="PROSITE" id="PS51272"/>
    </source>
</evidence>
<dbReference type="InterPro" id="IPR036852">
    <property type="entry name" value="Peptidase_S8/S53_dom_sf"/>
</dbReference>
<dbReference type="PROSITE" id="PS00138">
    <property type="entry name" value="SUBTILASE_SER"/>
    <property type="match status" value="1"/>
</dbReference>
<comment type="similarity">
    <text evidence="1 6">Belongs to the peptidase S8 family.</text>
</comment>
<dbReference type="SUPFAM" id="SSF52743">
    <property type="entry name" value="Subtilisin-like"/>
    <property type="match status" value="1"/>
</dbReference>
<dbReference type="RefSeq" id="WP_090926251.1">
    <property type="nucleotide sequence ID" value="NZ_FOTY01000005.1"/>
</dbReference>
<keyword evidence="2 6" id="KW-0645">Protease</keyword>
<dbReference type="CDD" id="cd00306">
    <property type="entry name" value="Peptidases_S8_S53"/>
    <property type="match status" value="1"/>
</dbReference>
<keyword evidence="10" id="KW-1185">Reference proteome</keyword>
<dbReference type="PANTHER" id="PTHR43806">
    <property type="entry name" value="PEPTIDASE S8"/>
    <property type="match status" value="1"/>
</dbReference>
<evidence type="ECO:0000256" key="5">
    <source>
        <dbReference type="ARBA" id="ARBA00022825"/>
    </source>
</evidence>